<evidence type="ECO:0000259" key="6">
    <source>
        <dbReference type="Pfam" id="PF02631"/>
    </source>
</evidence>
<accession>A0ABS0AE34</accession>
<evidence type="ECO:0000313" key="9">
    <source>
        <dbReference type="Proteomes" id="UP000644441"/>
    </source>
</evidence>
<dbReference type="EMBL" id="ARXR01000006">
    <property type="protein sequence ID" value="MBF5052408.1"/>
    <property type="molecule type" value="Genomic_DNA"/>
</dbReference>
<dbReference type="HAMAP" id="MF_01114">
    <property type="entry name" value="RecX"/>
    <property type="match status" value="1"/>
</dbReference>
<dbReference type="Gene3D" id="1.10.10.10">
    <property type="entry name" value="Winged helix-like DNA-binding domain superfamily/Winged helix DNA-binding domain"/>
    <property type="match status" value="3"/>
</dbReference>
<evidence type="ECO:0000256" key="5">
    <source>
        <dbReference type="HAMAP-Rule" id="MF_01114"/>
    </source>
</evidence>
<keyword evidence="4 5" id="KW-0963">Cytoplasm</keyword>
<comment type="caution">
    <text evidence="8">The sequence shown here is derived from an EMBL/GenBank/DDBJ whole genome shotgun (WGS) entry which is preliminary data.</text>
</comment>
<gene>
    <name evidence="5" type="primary">recX</name>
    <name evidence="8" type="ORF">ISO4_01010</name>
</gene>
<dbReference type="PANTHER" id="PTHR33602:SF1">
    <property type="entry name" value="REGULATORY PROTEIN RECX FAMILY PROTEIN"/>
    <property type="match status" value="1"/>
</dbReference>
<dbReference type="Pfam" id="PF21981">
    <property type="entry name" value="RecX_HTH3"/>
    <property type="match status" value="1"/>
</dbReference>
<sequence length="139" mass="16242">MLARRDHGRAELRVKMARKFGDGEELDAALDWCQEHDFLNDRRFAGFFVRSRIERGQGPLRIRSELQQRGLPEALVKEALEQADCDWFALARETHARRFRQPPADRKEKARQLRFLQSRGFDAEQSFNALDLAGEEDLD</sequence>
<evidence type="ECO:0000256" key="2">
    <source>
        <dbReference type="ARBA" id="ARBA00009695"/>
    </source>
</evidence>
<dbReference type="InterPro" id="IPR053924">
    <property type="entry name" value="RecX_HTH_2nd"/>
</dbReference>
<reference evidence="8 9" key="1">
    <citation type="submission" date="2012-09" db="EMBL/GenBank/DDBJ databases">
        <title>Genome Sequence of alkane-degrading Bacterium Alcanivorax venustensis ISO4.</title>
        <authorList>
            <person name="Lai Q."/>
            <person name="Shao Z."/>
        </authorList>
    </citation>
    <scope>NUCLEOTIDE SEQUENCE [LARGE SCALE GENOMIC DNA]</scope>
    <source>
        <strain evidence="8 9">ISO4</strain>
    </source>
</reference>
<evidence type="ECO:0000256" key="4">
    <source>
        <dbReference type="ARBA" id="ARBA00022490"/>
    </source>
</evidence>
<dbReference type="InterPro" id="IPR053925">
    <property type="entry name" value="RecX_HTH_3rd"/>
</dbReference>
<evidence type="ECO:0000256" key="1">
    <source>
        <dbReference type="ARBA" id="ARBA00004496"/>
    </source>
</evidence>
<name>A0ABS0AE34_9GAMM</name>
<proteinExistence type="inferred from homology"/>
<evidence type="ECO:0000313" key="8">
    <source>
        <dbReference type="EMBL" id="MBF5052408.1"/>
    </source>
</evidence>
<feature type="domain" description="RecX second three-helical" evidence="6">
    <location>
        <begin position="40"/>
        <end position="80"/>
    </location>
</feature>
<organism evidence="8 9">
    <name type="scientific">Alloalcanivorax venustensis ISO4</name>
    <dbReference type="NCBI Taxonomy" id="1177184"/>
    <lineage>
        <taxon>Bacteria</taxon>
        <taxon>Pseudomonadati</taxon>
        <taxon>Pseudomonadota</taxon>
        <taxon>Gammaproteobacteria</taxon>
        <taxon>Oceanospirillales</taxon>
        <taxon>Alcanivoracaceae</taxon>
        <taxon>Alloalcanivorax</taxon>
    </lineage>
</organism>
<dbReference type="Pfam" id="PF02631">
    <property type="entry name" value="RecX_HTH2"/>
    <property type="match status" value="1"/>
</dbReference>
<comment type="similarity">
    <text evidence="2 5">Belongs to the RecX family.</text>
</comment>
<evidence type="ECO:0000256" key="3">
    <source>
        <dbReference type="ARBA" id="ARBA00018111"/>
    </source>
</evidence>
<comment type="subcellular location">
    <subcellularLocation>
        <location evidence="1 5">Cytoplasm</location>
    </subcellularLocation>
</comment>
<feature type="domain" description="RecX third three-helical" evidence="7">
    <location>
        <begin position="86"/>
        <end position="129"/>
    </location>
</feature>
<dbReference type="InterPro" id="IPR003783">
    <property type="entry name" value="Regulatory_RecX"/>
</dbReference>
<comment type="function">
    <text evidence="5">Modulates RecA activity.</text>
</comment>
<keyword evidence="9" id="KW-1185">Reference proteome</keyword>
<dbReference type="PANTHER" id="PTHR33602">
    <property type="entry name" value="REGULATORY PROTEIN RECX FAMILY PROTEIN"/>
    <property type="match status" value="1"/>
</dbReference>
<dbReference type="Proteomes" id="UP000644441">
    <property type="component" value="Unassembled WGS sequence"/>
</dbReference>
<dbReference type="InterPro" id="IPR036388">
    <property type="entry name" value="WH-like_DNA-bd_sf"/>
</dbReference>
<protein>
    <recommendedName>
        <fullName evidence="3 5">Regulatory protein RecX</fullName>
    </recommendedName>
</protein>
<evidence type="ECO:0000259" key="7">
    <source>
        <dbReference type="Pfam" id="PF21981"/>
    </source>
</evidence>